<evidence type="ECO:0000313" key="2">
    <source>
        <dbReference type="EMBL" id="KAK3933451.1"/>
    </source>
</evidence>
<feature type="region of interest" description="Disordered" evidence="1">
    <location>
        <begin position="352"/>
        <end position="375"/>
    </location>
</feature>
<protein>
    <recommendedName>
        <fullName evidence="4">GAG-pre-integrase domain-containing protein</fullName>
    </recommendedName>
</protein>
<feature type="compositionally biased region" description="Basic and acidic residues" evidence="1">
    <location>
        <begin position="352"/>
        <end position="372"/>
    </location>
</feature>
<feature type="non-terminal residue" evidence="2">
    <location>
        <position position="653"/>
    </location>
</feature>
<comment type="caution">
    <text evidence="2">The sequence shown here is derived from an EMBL/GenBank/DDBJ whole genome shotgun (WGS) entry which is preliminary data.</text>
</comment>
<dbReference type="Proteomes" id="UP001303473">
    <property type="component" value="Unassembled WGS sequence"/>
</dbReference>
<proteinExistence type="predicted"/>
<sequence length="653" mass="74508">MSSLAKAVNTEPSPVILTGPENWRPWLAVVRKFAIDKQIWDIVNPELNEQSRVKLTAPQPPVPLHFLSQSEQQRYHDDLELYERDPTAERPETPTFGSITNKERKADFKYALDLYNVADRKYEAKLQALSQLRSWINTHINEKCRTYIQDSDTVADEIRELHKRMAPTDYAEGLAVTKDYRQVQLISRSTKIEDWLDQWEKTLRDAQRLNLPDVAGDRPVRDFLEAIRSHNPLFYQSWSNALDMALLTNKPIEIDGFSIAQIFRSQVRQLRSVKDVSRATFAIFQGREPPPENSNQGSQDGNKDNKKTPSKCICGKEHWYSRCPYIVEAVRQKGWNPDPVIEAKVKEAEQNPKIKTKFEKARERQGSKDAPKEANLPSSAFASFATISDPYQHPLRNSVIYDSGSDNHLGNDISRFDQGSIRWLSTPDYIMAGDSHLPIHAYGDLIINITTATGTTRPFTLRNAAYVPDFHVSVASARLFKRAKIYWDMKRDALTYDNQVLMKLTEIHGQFVLEYNEPKATFTATKATEATATQSAGTPAPKQRKTEDPKIWHLRMGHLGKEALERLVQATTGVAIEAPTTIDCEDCSRAKAKNVISADPIPRSPRPFYRVHFDLFEHNESYNGKSFALIFKEEHTGVLIPYFLRDKSQASIM</sequence>
<evidence type="ECO:0000313" key="3">
    <source>
        <dbReference type="Proteomes" id="UP001303473"/>
    </source>
</evidence>
<reference evidence="3" key="1">
    <citation type="journal article" date="2023" name="Mol. Phylogenet. Evol.">
        <title>Genome-scale phylogeny and comparative genomics of the fungal order Sordariales.</title>
        <authorList>
            <person name="Hensen N."/>
            <person name="Bonometti L."/>
            <person name="Westerberg I."/>
            <person name="Brannstrom I.O."/>
            <person name="Guillou S."/>
            <person name="Cros-Aarteil S."/>
            <person name="Calhoun S."/>
            <person name="Haridas S."/>
            <person name="Kuo A."/>
            <person name="Mondo S."/>
            <person name="Pangilinan J."/>
            <person name="Riley R."/>
            <person name="LaButti K."/>
            <person name="Andreopoulos B."/>
            <person name="Lipzen A."/>
            <person name="Chen C."/>
            <person name="Yan M."/>
            <person name="Daum C."/>
            <person name="Ng V."/>
            <person name="Clum A."/>
            <person name="Steindorff A."/>
            <person name="Ohm R.A."/>
            <person name="Martin F."/>
            <person name="Silar P."/>
            <person name="Natvig D.O."/>
            <person name="Lalanne C."/>
            <person name="Gautier V."/>
            <person name="Ament-Velasquez S.L."/>
            <person name="Kruys A."/>
            <person name="Hutchinson M.I."/>
            <person name="Powell A.J."/>
            <person name="Barry K."/>
            <person name="Miller A.N."/>
            <person name="Grigoriev I.V."/>
            <person name="Debuchy R."/>
            <person name="Gladieux P."/>
            <person name="Hiltunen Thoren M."/>
            <person name="Johannesson H."/>
        </authorList>
    </citation>
    <scope>NUCLEOTIDE SEQUENCE [LARGE SCALE GENOMIC DNA]</scope>
    <source>
        <strain evidence="3">CBS 340.73</strain>
    </source>
</reference>
<dbReference type="EMBL" id="MU854232">
    <property type="protein sequence ID" value="KAK3933451.1"/>
    <property type="molecule type" value="Genomic_DNA"/>
</dbReference>
<keyword evidence="3" id="KW-1185">Reference proteome</keyword>
<organism evidence="2 3">
    <name type="scientific">Diplogelasinospora grovesii</name>
    <dbReference type="NCBI Taxonomy" id="303347"/>
    <lineage>
        <taxon>Eukaryota</taxon>
        <taxon>Fungi</taxon>
        <taxon>Dikarya</taxon>
        <taxon>Ascomycota</taxon>
        <taxon>Pezizomycotina</taxon>
        <taxon>Sordariomycetes</taxon>
        <taxon>Sordariomycetidae</taxon>
        <taxon>Sordariales</taxon>
        <taxon>Diplogelasinosporaceae</taxon>
        <taxon>Diplogelasinospora</taxon>
    </lineage>
</organism>
<feature type="region of interest" description="Disordered" evidence="1">
    <location>
        <begin position="282"/>
        <end position="309"/>
    </location>
</feature>
<dbReference type="AlphaFoldDB" id="A0AAN6MU04"/>
<evidence type="ECO:0000256" key="1">
    <source>
        <dbReference type="SAM" id="MobiDB-lite"/>
    </source>
</evidence>
<gene>
    <name evidence="2" type="ORF">QBC46DRAFT_326417</name>
</gene>
<name>A0AAN6MU04_9PEZI</name>
<evidence type="ECO:0008006" key="4">
    <source>
        <dbReference type="Google" id="ProtNLM"/>
    </source>
</evidence>
<accession>A0AAN6MU04</accession>